<dbReference type="InterPro" id="IPR010982">
    <property type="entry name" value="Lambda_DNA-bd_dom_sf"/>
</dbReference>
<sequence>MEDAPADQTEAATSDLIQGRLRALFAASPPGRPPYTEHEVAVALTKTGHKITANGIRHLLKAERINPKASTLRGLAEFFNVPVGYLLGESNQPEDSSQRVRVMTRSITKLSPAAQDGLQVIIDNLLRVEEAARANGHQTPSPPLSPDHPPDKPEFENR</sequence>
<evidence type="ECO:0000313" key="3">
    <source>
        <dbReference type="EMBL" id="MFI0796609.1"/>
    </source>
</evidence>
<dbReference type="Proteomes" id="UP001611075">
    <property type="component" value="Unassembled WGS sequence"/>
</dbReference>
<dbReference type="RefSeq" id="WP_396684896.1">
    <property type="nucleotide sequence ID" value="NZ_JBIRPU010000030.1"/>
</dbReference>
<proteinExistence type="predicted"/>
<comment type="caution">
    <text evidence="3">The sequence shown here is derived from an EMBL/GenBank/DDBJ whole genome shotgun (WGS) entry which is preliminary data.</text>
</comment>
<gene>
    <name evidence="3" type="ORF">ACH4OY_28575</name>
</gene>
<protein>
    <recommendedName>
        <fullName evidence="2">HTH cro/C1-type domain-containing protein</fullName>
    </recommendedName>
</protein>
<reference evidence="3 4" key="1">
    <citation type="submission" date="2024-10" db="EMBL/GenBank/DDBJ databases">
        <title>The Natural Products Discovery Center: Release of the First 8490 Sequenced Strains for Exploring Actinobacteria Biosynthetic Diversity.</title>
        <authorList>
            <person name="Kalkreuter E."/>
            <person name="Kautsar S.A."/>
            <person name="Yang D."/>
            <person name="Bader C.D."/>
            <person name="Teijaro C.N."/>
            <person name="Fluegel L."/>
            <person name="Davis C.M."/>
            <person name="Simpson J.R."/>
            <person name="Lauterbach L."/>
            <person name="Steele A.D."/>
            <person name="Gui C."/>
            <person name="Meng S."/>
            <person name="Li G."/>
            <person name="Viehrig K."/>
            <person name="Ye F."/>
            <person name="Su P."/>
            <person name="Kiefer A.F."/>
            <person name="Nichols A."/>
            <person name="Cepeda A.J."/>
            <person name="Yan W."/>
            <person name="Fan B."/>
            <person name="Jiang Y."/>
            <person name="Adhikari A."/>
            <person name="Zheng C.-J."/>
            <person name="Schuster L."/>
            <person name="Cowan T.M."/>
            <person name="Smanski M.J."/>
            <person name="Chevrette M.G."/>
            <person name="De Carvalho L.P.S."/>
            <person name="Shen B."/>
        </authorList>
    </citation>
    <scope>NUCLEOTIDE SEQUENCE [LARGE SCALE GENOMIC DNA]</scope>
    <source>
        <strain evidence="3 4">NPDC021253</strain>
    </source>
</reference>
<feature type="domain" description="HTH cro/C1-type" evidence="2">
    <location>
        <begin position="64"/>
        <end position="86"/>
    </location>
</feature>
<accession>A0ABW7SSC2</accession>
<evidence type="ECO:0000256" key="1">
    <source>
        <dbReference type="SAM" id="MobiDB-lite"/>
    </source>
</evidence>
<feature type="region of interest" description="Disordered" evidence="1">
    <location>
        <begin position="131"/>
        <end position="158"/>
    </location>
</feature>
<evidence type="ECO:0000259" key="2">
    <source>
        <dbReference type="PROSITE" id="PS50943"/>
    </source>
</evidence>
<dbReference type="Gene3D" id="1.10.260.40">
    <property type="entry name" value="lambda repressor-like DNA-binding domains"/>
    <property type="match status" value="1"/>
</dbReference>
<keyword evidence="4" id="KW-1185">Reference proteome</keyword>
<organism evidence="3 4">
    <name type="scientific">Micromonospora rubida</name>
    <dbReference type="NCBI Taxonomy" id="2697657"/>
    <lineage>
        <taxon>Bacteria</taxon>
        <taxon>Bacillati</taxon>
        <taxon>Actinomycetota</taxon>
        <taxon>Actinomycetes</taxon>
        <taxon>Micromonosporales</taxon>
        <taxon>Micromonosporaceae</taxon>
        <taxon>Micromonospora</taxon>
    </lineage>
</organism>
<dbReference type="InterPro" id="IPR001387">
    <property type="entry name" value="Cro/C1-type_HTH"/>
</dbReference>
<feature type="compositionally biased region" description="Basic and acidic residues" evidence="1">
    <location>
        <begin position="148"/>
        <end position="158"/>
    </location>
</feature>
<name>A0ABW7SSC2_9ACTN</name>
<dbReference type="PROSITE" id="PS50943">
    <property type="entry name" value="HTH_CROC1"/>
    <property type="match status" value="1"/>
</dbReference>
<dbReference type="EMBL" id="JBIRPU010000030">
    <property type="protein sequence ID" value="MFI0796609.1"/>
    <property type="molecule type" value="Genomic_DNA"/>
</dbReference>
<evidence type="ECO:0000313" key="4">
    <source>
        <dbReference type="Proteomes" id="UP001611075"/>
    </source>
</evidence>